<evidence type="ECO:0000256" key="3">
    <source>
        <dbReference type="ARBA" id="ARBA00022525"/>
    </source>
</evidence>
<evidence type="ECO:0000313" key="6">
    <source>
        <dbReference type="Ensembl" id="ENSCVAP00000012762.1"/>
    </source>
</evidence>
<dbReference type="Gene3D" id="2.10.25.160">
    <property type="entry name" value="Granulin"/>
    <property type="match status" value="1"/>
</dbReference>
<dbReference type="GeneTree" id="ENSGT01120000273892"/>
<sequence>MENVTCDGTASCPDGTTCCKTKEGGWACCPLPEAVCCEDFIHCCPKGKKCNLLRERKSTSFLLPFDLTVKSVTGPNH</sequence>
<evidence type="ECO:0000256" key="4">
    <source>
        <dbReference type="ARBA" id="ARBA00023157"/>
    </source>
</evidence>
<dbReference type="InterPro" id="IPR037277">
    <property type="entry name" value="Granulin_sf"/>
</dbReference>
<reference evidence="6" key="1">
    <citation type="submission" date="2025-08" db="UniProtKB">
        <authorList>
            <consortium name="Ensembl"/>
        </authorList>
    </citation>
    <scope>IDENTIFICATION</scope>
</reference>
<dbReference type="STRING" id="28743.ENSCVAP00000012762"/>
<proteinExistence type="inferred from homology"/>
<dbReference type="Ensembl" id="ENSCVAT00000020107.1">
    <property type="protein sequence ID" value="ENSCVAP00000012762.1"/>
    <property type="gene ID" value="ENSCVAG00000015213.1"/>
</dbReference>
<dbReference type="Proteomes" id="UP000265020">
    <property type="component" value="Unassembled WGS sequence"/>
</dbReference>
<accession>A0A3Q2D378</accession>
<dbReference type="OMA" id="AANTCCK"/>
<keyword evidence="7" id="KW-1185">Reference proteome</keyword>
<dbReference type="Pfam" id="PF00396">
    <property type="entry name" value="Granulin"/>
    <property type="match status" value="1"/>
</dbReference>
<dbReference type="PANTHER" id="PTHR12274:SF8">
    <property type="entry name" value="GRANULIN-A ISOFORM X1"/>
    <property type="match status" value="1"/>
</dbReference>
<dbReference type="InterPro" id="IPR039036">
    <property type="entry name" value="Granulin_fam"/>
</dbReference>
<dbReference type="SMART" id="SM00277">
    <property type="entry name" value="GRAN"/>
    <property type="match status" value="1"/>
</dbReference>
<keyword evidence="4" id="KW-1015">Disulfide bond</keyword>
<evidence type="ECO:0000256" key="2">
    <source>
        <dbReference type="ARBA" id="ARBA00010093"/>
    </source>
</evidence>
<evidence type="ECO:0000313" key="7">
    <source>
        <dbReference type="Proteomes" id="UP000265020"/>
    </source>
</evidence>
<dbReference type="AlphaFoldDB" id="A0A3Q2D378"/>
<dbReference type="FunFam" id="2.10.25.160:FF:000001">
    <property type="entry name" value="Granulin precursor"/>
    <property type="match status" value="1"/>
</dbReference>
<evidence type="ECO:0000259" key="5">
    <source>
        <dbReference type="PROSITE" id="PS00799"/>
    </source>
</evidence>
<feature type="domain" description="Granulins" evidence="5">
    <location>
        <begin position="37"/>
        <end position="50"/>
    </location>
</feature>
<dbReference type="PROSITE" id="PS00799">
    <property type="entry name" value="GRANULINS"/>
    <property type="match status" value="1"/>
</dbReference>
<dbReference type="GO" id="GO:0005576">
    <property type="term" value="C:extracellular region"/>
    <property type="evidence" value="ECO:0007669"/>
    <property type="project" value="UniProtKB-SubCell"/>
</dbReference>
<comment type="subcellular location">
    <subcellularLocation>
        <location evidence="1">Secreted</location>
    </subcellularLocation>
</comment>
<reference evidence="6" key="2">
    <citation type="submission" date="2025-09" db="UniProtKB">
        <authorList>
            <consortium name="Ensembl"/>
        </authorList>
    </citation>
    <scope>IDENTIFICATION</scope>
</reference>
<name>A0A3Q2D378_CYPVA</name>
<keyword evidence="3" id="KW-0964">Secreted</keyword>
<organism evidence="6 7">
    <name type="scientific">Cyprinodon variegatus</name>
    <name type="common">Sheepshead minnow</name>
    <dbReference type="NCBI Taxonomy" id="28743"/>
    <lineage>
        <taxon>Eukaryota</taxon>
        <taxon>Metazoa</taxon>
        <taxon>Chordata</taxon>
        <taxon>Craniata</taxon>
        <taxon>Vertebrata</taxon>
        <taxon>Euteleostomi</taxon>
        <taxon>Actinopterygii</taxon>
        <taxon>Neopterygii</taxon>
        <taxon>Teleostei</taxon>
        <taxon>Neoteleostei</taxon>
        <taxon>Acanthomorphata</taxon>
        <taxon>Ovalentaria</taxon>
        <taxon>Atherinomorphae</taxon>
        <taxon>Cyprinodontiformes</taxon>
        <taxon>Cyprinodontidae</taxon>
        <taxon>Cyprinodon</taxon>
    </lineage>
</organism>
<dbReference type="InterPro" id="IPR000118">
    <property type="entry name" value="Granulin"/>
</dbReference>
<protein>
    <recommendedName>
        <fullName evidence="5">Granulins domain-containing protein</fullName>
    </recommendedName>
</protein>
<evidence type="ECO:0000256" key="1">
    <source>
        <dbReference type="ARBA" id="ARBA00004613"/>
    </source>
</evidence>
<dbReference type="SUPFAM" id="SSF57277">
    <property type="entry name" value="Granulin repeat"/>
    <property type="match status" value="1"/>
</dbReference>
<dbReference type="PANTHER" id="PTHR12274">
    <property type="entry name" value="GRANULIN"/>
    <property type="match status" value="1"/>
</dbReference>
<comment type="similarity">
    <text evidence="2">Belongs to the granulin family.</text>
</comment>